<feature type="compositionally biased region" description="Pro residues" evidence="2">
    <location>
        <begin position="590"/>
        <end position="599"/>
    </location>
</feature>
<organism evidence="5">
    <name type="scientific">Phlebotomus kandelakii</name>
    <dbReference type="NCBI Taxonomy" id="1109342"/>
    <lineage>
        <taxon>Eukaryota</taxon>
        <taxon>Metazoa</taxon>
        <taxon>Ecdysozoa</taxon>
        <taxon>Arthropoda</taxon>
        <taxon>Hexapoda</taxon>
        <taxon>Insecta</taxon>
        <taxon>Pterygota</taxon>
        <taxon>Neoptera</taxon>
        <taxon>Endopterygota</taxon>
        <taxon>Diptera</taxon>
        <taxon>Nematocera</taxon>
        <taxon>Psychodoidea</taxon>
        <taxon>Psychodidae</taxon>
        <taxon>Phlebotomus</taxon>
        <taxon>Larroussius</taxon>
    </lineage>
</organism>
<feature type="compositionally biased region" description="Low complexity" evidence="2">
    <location>
        <begin position="373"/>
        <end position="398"/>
    </location>
</feature>
<dbReference type="InterPro" id="IPR011992">
    <property type="entry name" value="EF-hand-dom_pair"/>
</dbReference>
<feature type="compositionally biased region" description="Basic and acidic residues" evidence="2">
    <location>
        <begin position="152"/>
        <end position="173"/>
    </location>
</feature>
<feature type="compositionally biased region" description="Polar residues" evidence="2">
    <location>
        <begin position="416"/>
        <end position="425"/>
    </location>
</feature>
<dbReference type="GO" id="GO:0016197">
    <property type="term" value="P:endosomal transport"/>
    <property type="evidence" value="ECO:0007669"/>
    <property type="project" value="TreeGrafter"/>
</dbReference>
<dbReference type="InterPro" id="IPR002048">
    <property type="entry name" value="EF_hand_dom"/>
</dbReference>
<dbReference type="EMBL" id="GIFK01004010">
    <property type="protein sequence ID" value="NBJ61713.1"/>
    <property type="molecule type" value="Transcribed_RNA"/>
</dbReference>
<evidence type="ECO:0000256" key="1">
    <source>
        <dbReference type="SAM" id="Coils"/>
    </source>
</evidence>
<dbReference type="CDD" id="cd00052">
    <property type="entry name" value="EH"/>
    <property type="match status" value="1"/>
</dbReference>
<dbReference type="Gene3D" id="1.10.238.10">
    <property type="entry name" value="EF-hand"/>
    <property type="match status" value="2"/>
</dbReference>
<dbReference type="PROSITE" id="PS50031">
    <property type="entry name" value="EH"/>
    <property type="match status" value="1"/>
</dbReference>
<feature type="region of interest" description="Disordered" evidence="2">
    <location>
        <begin position="480"/>
        <end position="658"/>
    </location>
</feature>
<feature type="compositionally biased region" description="Basic and acidic residues" evidence="2">
    <location>
        <begin position="497"/>
        <end position="512"/>
    </location>
</feature>
<dbReference type="PANTHER" id="PTHR11216">
    <property type="entry name" value="EH DOMAIN"/>
    <property type="match status" value="1"/>
</dbReference>
<feature type="compositionally biased region" description="Polar residues" evidence="2">
    <location>
        <begin position="176"/>
        <end position="190"/>
    </location>
</feature>
<protein>
    <submittedName>
        <fullName evidence="5">Putative ral-gtpase effector ralbp1</fullName>
    </submittedName>
</protein>
<evidence type="ECO:0000259" key="3">
    <source>
        <dbReference type="PROSITE" id="PS50031"/>
    </source>
</evidence>
<dbReference type="AlphaFoldDB" id="A0A6B2EH71"/>
<evidence type="ECO:0000256" key="2">
    <source>
        <dbReference type="SAM" id="MobiDB-lite"/>
    </source>
</evidence>
<feature type="region of interest" description="Disordered" evidence="2">
    <location>
        <begin position="149"/>
        <end position="193"/>
    </location>
</feature>
<proteinExistence type="predicted"/>
<feature type="domain" description="EH" evidence="3">
    <location>
        <begin position="241"/>
        <end position="330"/>
    </location>
</feature>
<dbReference type="SUPFAM" id="SSF47473">
    <property type="entry name" value="EF-hand"/>
    <property type="match status" value="2"/>
</dbReference>
<dbReference type="SMART" id="SM00027">
    <property type="entry name" value="EH"/>
    <property type="match status" value="2"/>
</dbReference>
<dbReference type="GO" id="GO:0006897">
    <property type="term" value="P:endocytosis"/>
    <property type="evidence" value="ECO:0007669"/>
    <property type="project" value="TreeGrafter"/>
</dbReference>
<name>A0A6B2EH71_9DIPT</name>
<dbReference type="GO" id="GO:0005737">
    <property type="term" value="C:cytoplasm"/>
    <property type="evidence" value="ECO:0007669"/>
    <property type="project" value="TreeGrafter"/>
</dbReference>
<feature type="compositionally biased region" description="Low complexity" evidence="2">
    <location>
        <begin position="580"/>
        <end position="589"/>
    </location>
</feature>
<evidence type="ECO:0000313" key="5">
    <source>
        <dbReference type="EMBL" id="NBJ61713.1"/>
    </source>
</evidence>
<feature type="compositionally biased region" description="Polar residues" evidence="2">
    <location>
        <begin position="601"/>
        <end position="642"/>
    </location>
</feature>
<reference evidence="5" key="1">
    <citation type="submission" date="2019-10" db="EMBL/GenBank/DDBJ databases">
        <title>Short sand fly seasons in Tbilisi, Georgia, hinder development of host immunity to saliva of the visceral leishmaniasis vector Phlebotomus kandelakii.</title>
        <authorList>
            <person name="Oliveira F."/>
            <person name="Giorgobiani E."/>
            <person name="Guimaraes-Costa A.B."/>
            <person name="Abdeladhim M."/>
            <person name="Oristian J."/>
            <person name="Tskhvaradze L."/>
            <person name="Tsertsvadze N."/>
            <person name="Zakalashvili M."/>
            <person name="Valenzuela J.G."/>
            <person name="Kamhawi S."/>
        </authorList>
    </citation>
    <scope>NUCLEOTIDE SEQUENCE</scope>
    <source>
        <strain evidence="5">Wild-capture in Tbilisi</strain>
        <tissue evidence="5">Salivary glands</tissue>
    </source>
</reference>
<dbReference type="PANTHER" id="PTHR11216:SF174">
    <property type="entry name" value="GH06923P"/>
    <property type="match status" value="1"/>
</dbReference>
<dbReference type="GO" id="GO:0005509">
    <property type="term" value="F:calcium ion binding"/>
    <property type="evidence" value="ECO:0007669"/>
    <property type="project" value="InterPro"/>
</dbReference>
<dbReference type="Pfam" id="PF12763">
    <property type="entry name" value="EH"/>
    <property type="match status" value="1"/>
</dbReference>
<feature type="region of interest" description="Disordered" evidence="2">
    <location>
        <begin position="324"/>
        <end position="425"/>
    </location>
</feature>
<feature type="compositionally biased region" description="Acidic residues" evidence="2">
    <location>
        <begin position="353"/>
        <end position="363"/>
    </location>
</feature>
<dbReference type="InterPro" id="IPR000261">
    <property type="entry name" value="EH_dom"/>
</dbReference>
<dbReference type="GO" id="GO:0005886">
    <property type="term" value="C:plasma membrane"/>
    <property type="evidence" value="ECO:0007669"/>
    <property type="project" value="TreeGrafter"/>
</dbReference>
<sequence>MEEFLSNISETESRYFADIFLCCDVEKTGKVPILKATELFRSANLSNDIIRQILLLATIPQSALFITRKQFYSCLKLIAAHQASVPLRADVIPTSAALPLPRFSWRDSPTSQPVDATNGEVAEPQWIEVHSPNLIQLSNNSDAVEAVNSDLHSTDSEIEHNDKREKRNNRDGSPEAWSTASDSPTPTNSVAERPWAKGNLWHGLLCEEQRQLLATEEESSDRHSSDDDVDLESVFQITAEQREYYTKQFRTVQPDPNGLLSGPVARMFFEKSRMPVEELRHIWQLCDVTRDGALSLGEFTAAMHLVVLRRNNIPLPQHLPPCLMPGGASENSVATPNAPKNPPEADLLHLNDDAVDEEEDEADGSTVAPNSLITVVGGSSPSTGGRSISSSPQQVQVTPPLPPKPIKPAEKDWNSAPPQTNREWNVTNNREWTKFNESPTSNVSSPGLKPVNFDMQRTAQAVVSDPQILHPVALRVTPVGGADADEEVTTRRSGVYENERESSPKQEKRESIQSDLRPIQRPQPKKLPAKGAGAIPPPPQREASLSLEQSEPPANGSSTKKDPPPPPPPRPHRHARSSSLDLNKLKLGGPLPPEVPPRVSPQMTSQNSCDAQVEGTNTSFADFTQFPQSGTDCNFTANSSGNLPPPPRPTIPSLQSSQRVSAFEVYRKPTTSRSSQSPPTLPPPIHNTVNVPEMEKRLAQLTEQLKLLGFQPEQFRESSVSEVVAHLRDQNTALKRLCADLSAELRDVQRSREELRARLRKEKAGASNSHQTNV</sequence>
<accession>A0A6B2EH71</accession>
<feature type="coiled-coil region" evidence="1">
    <location>
        <begin position="724"/>
        <end position="765"/>
    </location>
</feature>
<keyword evidence="1" id="KW-0175">Coiled coil</keyword>
<evidence type="ECO:0000259" key="4">
    <source>
        <dbReference type="PROSITE" id="PS50222"/>
    </source>
</evidence>
<feature type="domain" description="EF-hand" evidence="4">
    <location>
        <begin position="274"/>
        <end position="309"/>
    </location>
</feature>
<dbReference type="PROSITE" id="PS50222">
    <property type="entry name" value="EF_HAND_2"/>
    <property type="match status" value="1"/>
</dbReference>